<dbReference type="EMBL" id="JAUCGR010000001">
    <property type="protein sequence ID" value="MDM7830858.1"/>
    <property type="molecule type" value="Genomic_DNA"/>
</dbReference>
<protein>
    <submittedName>
        <fullName evidence="1">Acyl-CoA carboxylase subunit epsilon</fullName>
    </submittedName>
</protein>
<evidence type="ECO:0000313" key="2">
    <source>
        <dbReference type="Proteomes" id="UP001321453"/>
    </source>
</evidence>
<evidence type="ECO:0000313" key="1">
    <source>
        <dbReference type="EMBL" id="MDM7830858.1"/>
    </source>
</evidence>
<dbReference type="Pfam" id="PF13822">
    <property type="entry name" value="ACC_epsilon"/>
    <property type="match status" value="1"/>
</dbReference>
<name>A0ABT7S5G8_9CELL</name>
<reference evidence="1 2" key="1">
    <citation type="submission" date="2023-06" db="EMBL/GenBank/DDBJ databases">
        <title>Cellulomonas sp. MW9 Whole genome sequence.</title>
        <authorList>
            <person name="Park S."/>
        </authorList>
    </citation>
    <scope>NUCLEOTIDE SEQUENCE [LARGE SCALE GENOMIC DNA]</scope>
    <source>
        <strain evidence="1 2">MW9</strain>
    </source>
</reference>
<proteinExistence type="predicted"/>
<dbReference type="RefSeq" id="WP_289446012.1">
    <property type="nucleotide sequence ID" value="NZ_JAUCGR010000001.1"/>
</dbReference>
<organism evidence="1 2">
    <name type="scientific">Cellulomonas edaphi</name>
    <dbReference type="NCBI Taxonomy" id="3053468"/>
    <lineage>
        <taxon>Bacteria</taxon>
        <taxon>Bacillati</taxon>
        <taxon>Actinomycetota</taxon>
        <taxon>Actinomycetes</taxon>
        <taxon>Micrococcales</taxon>
        <taxon>Cellulomonadaceae</taxon>
        <taxon>Cellulomonas</taxon>
    </lineage>
</organism>
<gene>
    <name evidence="1" type="ORF">QRT05_05895</name>
</gene>
<comment type="caution">
    <text evidence="1">The sequence shown here is derived from an EMBL/GenBank/DDBJ whole genome shotgun (WGS) entry which is preliminary data.</text>
</comment>
<sequence length="69" mass="7245">MSDSHVQVVRGAPDDHELAALVAGLISQAVAAPEDEPLAHSAWADRRAGLRGSATWGAGADAWRWSLRG</sequence>
<keyword evidence="2" id="KW-1185">Reference proteome</keyword>
<dbReference type="Proteomes" id="UP001321453">
    <property type="component" value="Unassembled WGS sequence"/>
</dbReference>
<dbReference type="InterPro" id="IPR032716">
    <property type="entry name" value="ACC_epsilon"/>
</dbReference>
<accession>A0ABT7S5G8</accession>